<reference evidence="8" key="1">
    <citation type="submission" date="2025-08" db="UniProtKB">
        <authorList>
            <consortium name="RefSeq"/>
        </authorList>
    </citation>
    <scope>IDENTIFICATION</scope>
</reference>
<evidence type="ECO:0000259" key="7">
    <source>
        <dbReference type="PROSITE" id="PS50821"/>
    </source>
</evidence>
<dbReference type="GO" id="GO:0003723">
    <property type="term" value="F:RNA binding"/>
    <property type="evidence" value="ECO:0007669"/>
    <property type="project" value="UniProtKB-KW"/>
</dbReference>
<dbReference type="RefSeq" id="XP_016971379.1">
    <property type="nucleotide sequence ID" value="XM_017115890.1"/>
</dbReference>
<organism evidence="8">
    <name type="scientific">Drosophila rhopaloa</name>
    <name type="common">Fruit fly</name>
    <dbReference type="NCBI Taxonomy" id="1041015"/>
    <lineage>
        <taxon>Eukaryota</taxon>
        <taxon>Metazoa</taxon>
        <taxon>Ecdysozoa</taxon>
        <taxon>Arthropoda</taxon>
        <taxon>Hexapoda</taxon>
        <taxon>Insecta</taxon>
        <taxon>Pterygota</taxon>
        <taxon>Neoptera</taxon>
        <taxon>Endopterygota</taxon>
        <taxon>Diptera</taxon>
        <taxon>Brachycera</taxon>
        <taxon>Muscomorpha</taxon>
        <taxon>Ephydroidea</taxon>
        <taxon>Drosophilidae</taxon>
        <taxon>Drosophila</taxon>
        <taxon>Sophophora</taxon>
    </lineage>
</organism>
<evidence type="ECO:0000256" key="3">
    <source>
        <dbReference type="ARBA" id="ARBA00022490"/>
    </source>
</evidence>
<accession>A0A6P4E4M0</accession>
<dbReference type="InterPro" id="IPR012337">
    <property type="entry name" value="RNaseH-like_sf"/>
</dbReference>
<keyword evidence="5" id="KW-0943">RNA-mediated gene silencing</keyword>
<dbReference type="SUPFAM" id="SSF101690">
    <property type="entry name" value="PAZ domain"/>
    <property type="match status" value="1"/>
</dbReference>
<dbReference type="Pfam" id="PF23278">
    <property type="entry name" value="Piwi_N"/>
    <property type="match status" value="1"/>
</dbReference>
<protein>
    <submittedName>
        <fullName evidence="8">Protein argonaute-3</fullName>
    </submittedName>
</protein>
<dbReference type="InterPro" id="IPR036085">
    <property type="entry name" value="PAZ_dom_sf"/>
</dbReference>
<evidence type="ECO:0000256" key="2">
    <source>
        <dbReference type="ARBA" id="ARBA00022473"/>
    </source>
</evidence>
<name>A0A6P4E4M0_DRORH</name>
<evidence type="ECO:0000256" key="4">
    <source>
        <dbReference type="ARBA" id="ARBA00022884"/>
    </source>
</evidence>
<feature type="domain" description="PAZ" evidence="7">
    <location>
        <begin position="171"/>
        <end position="282"/>
    </location>
</feature>
<dbReference type="Pfam" id="PF02170">
    <property type="entry name" value="PAZ"/>
    <property type="match status" value="1"/>
</dbReference>
<keyword evidence="2" id="KW-0217">Developmental protein</keyword>
<feature type="non-terminal residue" evidence="8">
    <location>
        <position position="475"/>
    </location>
</feature>
<evidence type="ECO:0000313" key="8">
    <source>
        <dbReference type="RefSeq" id="XP_016971379.1"/>
    </source>
</evidence>
<dbReference type="CDD" id="cd02845">
    <property type="entry name" value="PAZ_piwi_like"/>
    <property type="match status" value="1"/>
</dbReference>
<dbReference type="InterPro" id="IPR003100">
    <property type="entry name" value="PAZ_dom"/>
</dbReference>
<dbReference type="SUPFAM" id="SSF53098">
    <property type="entry name" value="Ribonuclease H-like"/>
    <property type="match status" value="1"/>
</dbReference>
<sequence>MFICSSSVNLSCNYLELSTDQSKGIFHYEVRFLPPVDSVHLRMKYLNDHKDKLGGTKTFDGITLYLPILLENQLTVFVSKVKDMELQIRILFKKKESLKNCIHLYNVLFDRVMKTLNYVRFERKQFDPSRPKIIPLAKLEVWPGYVTAVDEYEGGLMLCCDVSHRILCQKTVLDMLVDIYQQNVDNYQDTVKKTLVGNIVLTRYNNRTYKINEICFDQSPKSEFQARTGSTSYLEYYKQYHNINIKDINQPLLLSIKKTRSNPDFNENVQFCLIPELCYLTGLRDEIRSDNKLMREIATFTRVSPNQRQLSLNKFYDNVSKTPAAQDILNSWGLSLGKNFNKLKGRQMDTEQIYFSKTTVSAGKNAEFSKFAVSNEMLQVVNLNNWVIIHLRIDIRAATNLLDHMKQCCKSLGMKVSKPTMISLDRDRIDAYIQALRRNIAMDAQIVVCICHNSREDRYSAIKKICCSELPIPSQ</sequence>
<dbReference type="GO" id="GO:0043186">
    <property type="term" value="C:P granule"/>
    <property type="evidence" value="ECO:0007669"/>
    <property type="project" value="UniProtKB-ARBA"/>
</dbReference>
<dbReference type="GO" id="GO:0004521">
    <property type="term" value="F:RNA endonuclease activity"/>
    <property type="evidence" value="ECO:0007669"/>
    <property type="project" value="UniProtKB-ARBA"/>
</dbReference>
<evidence type="ECO:0000256" key="5">
    <source>
        <dbReference type="ARBA" id="ARBA00023158"/>
    </source>
</evidence>
<keyword evidence="4" id="KW-0694">RNA-binding</keyword>
<dbReference type="PANTHER" id="PTHR22891">
    <property type="entry name" value="EUKARYOTIC TRANSLATION INITIATION FACTOR 2C"/>
    <property type="match status" value="1"/>
</dbReference>
<comment type="subcellular location">
    <subcellularLocation>
        <location evidence="1">Cytoplasm</location>
    </subcellularLocation>
</comment>
<dbReference type="SMART" id="SM00949">
    <property type="entry name" value="PAZ"/>
    <property type="match status" value="1"/>
</dbReference>
<dbReference type="Gene3D" id="2.170.260.10">
    <property type="entry name" value="paz domain"/>
    <property type="match status" value="1"/>
</dbReference>
<dbReference type="PROSITE" id="PS50821">
    <property type="entry name" value="PAZ"/>
    <property type="match status" value="1"/>
</dbReference>
<dbReference type="GO" id="GO:0034587">
    <property type="term" value="P:piRNA processing"/>
    <property type="evidence" value="ECO:0007669"/>
    <property type="project" value="UniProtKB-ARBA"/>
</dbReference>
<dbReference type="GO" id="GO:0061157">
    <property type="term" value="P:mRNA destabilization"/>
    <property type="evidence" value="ECO:0007669"/>
    <property type="project" value="UniProtKB-ARBA"/>
</dbReference>
<dbReference type="GO" id="GO:0035194">
    <property type="term" value="P:regulatory ncRNA-mediated post-transcriptional gene silencing"/>
    <property type="evidence" value="ECO:0007669"/>
    <property type="project" value="UniProtKB-ARBA"/>
</dbReference>
<dbReference type="FunFam" id="2.170.260.10:FF:000003">
    <property type="entry name" value="Piwi-like RNA-mediated gene silencing 2"/>
    <property type="match status" value="1"/>
</dbReference>
<keyword evidence="3" id="KW-0963">Cytoplasm</keyword>
<dbReference type="Gene3D" id="3.40.50.2300">
    <property type="match status" value="1"/>
</dbReference>
<proteinExistence type="inferred from homology"/>
<evidence type="ECO:0000256" key="1">
    <source>
        <dbReference type="ARBA" id="ARBA00004496"/>
    </source>
</evidence>
<dbReference type="AlphaFoldDB" id="A0A6P4E4M0"/>
<gene>
    <name evidence="8" type="primary">LOC108038995</name>
</gene>
<comment type="similarity">
    <text evidence="6">Belongs to the argonaute family. Piwi subfamily.</text>
</comment>
<dbReference type="OrthoDB" id="445936at2759"/>
<evidence type="ECO:0000256" key="6">
    <source>
        <dbReference type="ARBA" id="ARBA00038291"/>
    </source>
</evidence>